<dbReference type="EMBL" id="JAATEL010000020">
    <property type="protein sequence ID" value="NJP16307.1"/>
    <property type="molecule type" value="Genomic_DNA"/>
</dbReference>
<name>A0ABX0YUJ7_STRTL</name>
<evidence type="ECO:0000259" key="1">
    <source>
        <dbReference type="SMART" id="SM00347"/>
    </source>
</evidence>
<feature type="domain" description="HTH marR-type" evidence="1">
    <location>
        <begin position="36"/>
        <end position="132"/>
    </location>
</feature>
<keyword evidence="3" id="KW-1185">Reference proteome</keyword>
<proteinExistence type="predicted"/>
<dbReference type="InterPro" id="IPR000835">
    <property type="entry name" value="HTH_MarR-typ"/>
</dbReference>
<dbReference type="PANTHER" id="PTHR33164:SF99">
    <property type="entry name" value="MARR FAMILY REGULATORY PROTEIN"/>
    <property type="match status" value="1"/>
</dbReference>
<sequence>MHIPSDAGDGLSDERRIETAARSMLRDLGQLNRALFRAADFGLSRSEESVLDALAATPLRVTELAARTGMVQPRVTVIPQQLQERDLVTRRRCSADRHALETSITPAGRHLLGQGRQRMAAALLSALRPTPVEDCGRVMCAARLSVVLLAEAMAFVLARATSRASSSCRAVRSRWARGP</sequence>
<dbReference type="InterPro" id="IPR039422">
    <property type="entry name" value="MarR/SlyA-like"/>
</dbReference>
<evidence type="ECO:0000313" key="2">
    <source>
        <dbReference type="EMBL" id="NJP16307.1"/>
    </source>
</evidence>
<dbReference type="Pfam" id="PF12802">
    <property type="entry name" value="MarR_2"/>
    <property type="match status" value="1"/>
</dbReference>
<dbReference type="InterPro" id="IPR036388">
    <property type="entry name" value="WH-like_DNA-bd_sf"/>
</dbReference>
<organism evidence="2 3">
    <name type="scientific">Streptomyces thermoviolaceus subsp. thermoviolaceus</name>
    <dbReference type="NCBI Taxonomy" id="66860"/>
    <lineage>
        <taxon>Bacteria</taxon>
        <taxon>Bacillati</taxon>
        <taxon>Actinomycetota</taxon>
        <taxon>Actinomycetes</taxon>
        <taxon>Kitasatosporales</taxon>
        <taxon>Streptomycetaceae</taxon>
        <taxon>Streptomyces</taxon>
    </lineage>
</organism>
<dbReference type="RefSeq" id="WP_168131994.1">
    <property type="nucleotide sequence ID" value="NZ_BMVZ01000019.1"/>
</dbReference>
<comment type="caution">
    <text evidence="2">The sequence shown here is derived from an EMBL/GenBank/DDBJ whole genome shotgun (WGS) entry which is preliminary data.</text>
</comment>
<dbReference type="Proteomes" id="UP000635996">
    <property type="component" value="Unassembled WGS sequence"/>
</dbReference>
<dbReference type="Gene3D" id="1.10.10.10">
    <property type="entry name" value="Winged helix-like DNA-binding domain superfamily/Winged helix DNA-binding domain"/>
    <property type="match status" value="1"/>
</dbReference>
<accession>A0ABX0YUJ7</accession>
<dbReference type="SMART" id="SM00347">
    <property type="entry name" value="HTH_MARR"/>
    <property type="match status" value="1"/>
</dbReference>
<dbReference type="InterPro" id="IPR036390">
    <property type="entry name" value="WH_DNA-bd_sf"/>
</dbReference>
<evidence type="ECO:0000313" key="3">
    <source>
        <dbReference type="Proteomes" id="UP000635996"/>
    </source>
</evidence>
<dbReference type="PANTHER" id="PTHR33164">
    <property type="entry name" value="TRANSCRIPTIONAL REGULATOR, MARR FAMILY"/>
    <property type="match status" value="1"/>
</dbReference>
<protein>
    <submittedName>
        <fullName evidence="2">MarR family transcriptional regulator</fullName>
    </submittedName>
</protein>
<reference evidence="2 3" key="1">
    <citation type="submission" date="2020-03" db="EMBL/GenBank/DDBJ databases">
        <title>WGS of actinomycetes isolated from Thailand.</title>
        <authorList>
            <person name="Thawai C."/>
        </authorList>
    </citation>
    <scope>NUCLEOTIDE SEQUENCE [LARGE SCALE GENOMIC DNA]</scope>
    <source>
        <strain evidence="2 3">NBRC 13905</strain>
    </source>
</reference>
<dbReference type="SUPFAM" id="SSF46785">
    <property type="entry name" value="Winged helix' DNA-binding domain"/>
    <property type="match status" value="1"/>
</dbReference>
<gene>
    <name evidence="2" type="ORF">HCJ95_19005</name>
</gene>